<gene>
    <name evidence="7" type="ORF">EV212_10955</name>
</gene>
<comment type="caution">
    <text evidence="7">The sequence shown here is derived from an EMBL/GenBank/DDBJ whole genome shotgun (WGS) entry which is preliminary data.</text>
</comment>
<evidence type="ECO:0000256" key="6">
    <source>
        <dbReference type="SAM" id="Phobius"/>
    </source>
</evidence>
<protein>
    <submittedName>
        <fullName evidence="7">Putative ABC transport system permease protein</fullName>
    </submittedName>
</protein>
<dbReference type="EMBL" id="SLXA01000009">
    <property type="protein sequence ID" value="TCO84163.1"/>
    <property type="molecule type" value="Genomic_DNA"/>
</dbReference>
<dbReference type="GO" id="GO:0022857">
    <property type="term" value="F:transmembrane transporter activity"/>
    <property type="evidence" value="ECO:0007669"/>
    <property type="project" value="InterPro"/>
</dbReference>
<name>A0A4R2LL94_9FIRM</name>
<evidence type="ECO:0000313" key="7">
    <source>
        <dbReference type="EMBL" id="TCO84163.1"/>
    </source>
</evidence>
<feature type="transmembrane region" description="Helical" evidence="6">
    <location>
        <begin position="212"/>
        <end position="235"/>
    </location>
</feature>
<keyword evidence="5 6" id="KW-0472">Membrane</keyword>
<feature type="transmembrane region" description="Helical" evidence="6">
    <location>
        <begin position="90"/>
        <end position="115"/>
    </location>
</feature>
<comment type="subcellular location">
    <subcellularLocation>
        <location evidence="1">Cell membrane</location>
        <topology evidence="1">Multi-pass membrane protein</topology>
    </subcellularLocation>
</comment>
<feature type="transmembrane region" description="Helical" evidence="6">
    <location>
        <begin position="61"/>
        <end position="83"/>
    </location>
</feature>
<keyword evidence="4 6" id="KW-1133">Transmembrane helix</keyword>
<dbReference type="CDD" id="cd06574">
    <property type="entry name" value="TM_PBP1_branched-chain-AA_like"/>
    <property type="match status" value="1"/>
</dbReference>
<dbReference type="InterPro" id="IPR001851">
    <property type="entry name" value="ABC_transp_permease"/>
</dbReference>
<evidence type="ECO:0000256" key="1">
    <source>
        <dbReference type="ARBA" id="ARBA00004651"/>
    </source>
</evidence>
<dbReference type="Proteomes" id="UP000295711">
    <property type="component" value="Unassembled WGS sequence"/>
</dbReference>
<organism evidence="7 8">
    <name type="scientific">Frisingicoccus caecimuris</name>
    <dbReference type="NCBI Taxonomy" id="1796636"/>
    <lineage>
        <taxon>Bacteria</taxon>
        <taxon>Bacillati</taxon>
        <taxon>Bacillota</taxon>
        <taxon>Clostridia</taxon>
        <taxon>Lachnospirales</taxon>
        <taxon>Lachnospiraceae</taxon>
        <taxon>Frisingicoccus</taxon>
    </lineage>
</organism>
<evidence type="ECO:0000256" key="3">
    <source>
        <dbReference type="ARBA" id="ARBA00022692"/>
    </source>
</evidence>
<sequence>MDIIISIIRGILEQGLIYGIMALGIYITYCILNFPDLSVDGTFPLGAAVTAILLSLGFNPWLALVVAFTCGAAAGCVTGIFHVKLKITDLLSGILTSTGLYSVNLMIVGGTALLSITKANTIFNSGLAVLFPESISRYVTLIIIFILAMILKYLLDWYLKTRSGMLLRATGDNEIMVTSLAKDSGKVKIVGLMIANGLVATAGSVLCQQQRYFEISMGTGMLVMGIASVIIGMALFGKIPFIKPTLVVILGAIVYKACLSLAINLGINPNNLKLLMTIIFLIALVSRRAIDAKGGSKS</sequence>
<dbReference type="PANTHER" id="PTHR32196:SF69">
    <property type="entry name" value="BRANCHED-CHAIN AMINO ACID TRANSPORT SYSTEM, PERMEASE PROTEIN"/>
    <property type="match status" value="1"/>
</dbReference>
<feature type="transmembrane region" description="Helical" evidence="6">
    <location>
        <begin position="247"/>
        <end position="267"/>
    </location>
</feature>
<feature type="transmembrane region" description="Helical" evidence="6">
    <location>
        <begin position="189"/>
        <end position="206"/>
    </location>
</feature>
<keyword evidence="2" id="KW-1003">Cell membrane</keyword>
<dbReference type="Pfam" id="PF02653">
    <property type="entry name" value="BPD_transp_2"/>
    <property type="match status" value="1"/>
</dbReference>
<evidence type="ECO:0000256" key="5">
    <source>
        <dbReference type="ARBA" id="ARBA00023136"/>
    </source>
</evidence>
<dbReference type="PANTHER" id="PTHR32196">
    <property type="entry name" value="ABC TRANSPORTER PERMEASE PROTEIN YPHD-RELATED-RELATED"/>
    <property type="match status" value="1"/>
</dbReference>
<keyword evidence="8" id="KW-1185">Reference proteome</keyword>
<keyword evidence="3 6" id="KW-0812">Transmembrane</keyword>
<reference evidence="7 8" key="1">
    <citation type="submission" date="2019-03" db="EMBL/GenBank/DDBJ databases">
        <title>Genomic Encyclopedia of Type Strains, Phase IV (KMG-IV): sequencing the most valuable type-strain genomes for metagenomic binning, comparative biology and taxonomic classification.</title>
        <authorList>
            <person name="Goeker M."/>
        </authorList>
    </citation>
    <scope>NUCLEOTIDE SEQUENCE [LARGE SCALE GENOMIC DNA]</scope>
    <source>
        <strain evidence="7 8">DSM 28559</strain>
    </source>
</reference>
<feature type="transmembrane region" description="Helical" evidence="6">
    <location>
        <begin position="15"/>
        <end position="34"/>
    </location>
</feature>
<evidence type="ECO:0000256" key="4">
    <source>
        <dbReference type="ARBA" id="ARBA00022989"/>
    </source>
</evidence>
<accession>A0A4R2LL94</accession>
<feature type="transmembrane region" description="Helical" evidence="6">
    <location>
        <begin position="135"/>
        <end position="155"/>
    </location>
</feature>
<dbReference type="AlphaFoldDB" id="A0A4R2LL94"/>
<proteinExistence type="predicted"/>
<evidence type="ECO:0000313" key="8">
    <source>
        <dbReference type="Proteomes" id="UP000295711"/>
    </source>
</evidence>
<evidence type="ECO:0000256" key="2">
    <source>
        <dbReference type="ARBA" id="ARBA00022475"/>
    </source>
</evidence>
<dbReference type="GO" id="GO:0005886">
    <property type="term" value="C:plasma membrane"/>
    <property type="evidence" value="ECO:0007669"/>
    <property type="project" value="UniProtKB-SubCell"/>
</dbReference>